<keyword evidence="4" id="KW-1003">Cell membrane</keyword>
<dbReference type="PANTHER" id="PTHR33446">
    <property type="entry name" value="PROTEIN TONB-RELATED"/>
    <property type="match status" value="1"/>
</dbReference>
<dbReference type="PANTHER" id="PTHR33446:SF2">
    <property type="entry name" value="PROTEIN TONB"/>
    <property type="match status" value="1"/>
</dbReference>
<evidence type="ECO:0000256" key="5">
    <source>
        <dbReference type="ARBA" id="ARBA00022519"/>
    </source>
</evidence>
<dbReference type="GO" id="GO:0015031">
    <property type="term" value="P:protein transport"/>
    <property type="evidence" value="ECO:0007669"/>
    <property type="project" value="UniProtKB-KW"/>
</dbReference>
<keyword evidence="10" id="KW-0732">Signal</keyword>
<keyword evidence="7" id="KW-0653">Protein transport</keyword>
<dbReference type="InterPro" id="IPR046732">
    <property type="entry name" value="DUF6624"/>
</dbReference>
<evidence type="ECO:0000256" key="9">
    <source>
        <dbReference type="ARBA" id="ARBA00023136"/>
    </source>
</evidence>
<comment type="similarity">
    <text evidence="2">Belongs to the TonB family.</text>
</comment>
<evidence type="ECO:0000256" key="7">
    <source>
        <dbReference type="ARBA" id="ARBA00022927"/>
    </source>
</evidence>
<dbReference type="Gene3D" id="3.30.1150.10">
    <property type="match status" value="1"/>
</dbReference>
<dbReference type="RefSeq" id="WP_171591840.1">
    <property type="nucleotide sequence ID" value="NZ_CP053538.1"/>
</dbReference>
<accession>A0A6M6BHU3</accession>
<sequence>MPRSIAHYLATVALICALISSTAAQPSKLAPSPYQVAQAAARQGDTRTALRQLKQAVAQGYYWEETLRAEPAFAPLTTQSGWTAVLRQAHQKQQRHEANFNPSLLALIRKMRYQDQHNRLLAQAADQQYGVNSPQAVAAMREQEPLDARLIRQADSLVAIYGYPGKSVVGEYYKSVVFLIIQHNPDEKYLPMLTAAADKGELNWSSVALLVDRVKTEKGEPQVYGTQPHIWPDGRKQLYPIEDEPNVNVRRAKIGLGPLEPYLQQFGIAYQVPTATHNPNPPELYVSPRAREVHKSPVELIGSYEALQAQLVYPEQAKKNKVSGKVVLQMVIDPQGVPQNVLVVKGIGSGCDEEAQRVMRTARFTNSSGEEHEIRMSLPFSYDKAVSGTGK</sequence>
<dbReference type="SUPFAM" id="SSF74653">
    <property type="entry name" value="TolA/TonB C-terminal domain"/>
    <property type="match status" value="1"/>
</dbReference>
<keyword evidence="9" id="KW-0472">Membrane</keyword>
<keyword evidence="3" id="KW-0813">Transport</keyword>
<name>A0A6M6BHU3_9BACT</name>
<organism evidence="12 13">
    <name type="scientific">Hymenobacter taeanensis</name>
    <dbReference type="NCBI Taxonomy" id="2735321"/>
    <lineage>
        <taxon>Bacteria</taxon>
        <taxon>Pseudomonadati</taxon>
        <taxon>Bacteroidota</taxon>
        <taxon>Cytophagia</taxon>
        <taxon>Cytophagales</taxon>
        <taxon>Hymenobacteraceae</taxon>
        <taxon>Hymenobacter</taxon>
    </lineage>
</organism>
<comment type="subcellular location">
    <subcellularLocation>
        <location evidence="1">Cell inner membrane</location>
        <topology evidence="1">Single-pass membrane protein</topology>
        <orientation evidence="1">Periplasmic side</orientation>
    </subcellularLocation>
</comment>
<evidence type="ECO:0000256" key="10">
    <source>
        <dbReference type="SAM" id="SignalP"/>
    </source>
</evidence>
<evidence type="ECO:0000313" key="12">
    <source>
        <dbReference type="EMBL" id="QJX47747.1"/>
    </source>
</evidence>
<evidence type="ECO:0000256" key="4">
    <source>
        <dbReference type="ARBA" id="ARBA00022475"/>
    </source>
</evidence>
<dbReference type="InterPro" id="IPR037682">
    <property type="entry name" value="TonB_C"/>
</dbReference>
<dbReference type="InterPro" id="IPR006260">
    <property type="entry name" value="TonB/TolA_C"/>
</dbReference>
<gene>
    <name evidence="12" type="ORF">HMJ29_12665</name>
</gene>
<dbReference type="EMBL" id="CP053538">
    <property type="protein sequence ID" value="QJX47747.1"/>
    <property type="molecule type" value="Genomic_DNA"/>
</dbReference>
<keyword evidence="5" id="KW-0997">Cell inner membrane</keyword>
<dbReference type="Proteomes" id="UP000501623">
    <property type="component" value="Chromosome"/>
</dbReference>
<evidence type="ECO:0000256" key="6">
    <source>
        <dbReference type="ARBA" id="ARBA00022692"/>
    </source>
</evidence>
<evidence type="ECO:0000256" key="8">
    <source>
        <dbReference type="ARBA" id="ARBA00022989"/>
    </source>
</evidence>
<evidence type="ECO:0000256" key="1">
    <source>
        <dbReference type="ARBA" id="ARBA00004383"/>
    </source>
</evidence>
<evidence type="ECO:0000259" key="11">
    <source>
        <dbReference type="PROSITE" id="PS52015"/>
    </source>
</evidence>
<dbReference type="GO" id="GO:0031992">
    <property type="term" value="F:energy transducer activity"/>
    <property type="evidence" value="ECO:0007669"/>
    <property type="project" value="TreeGrafter"/>
</dbReference>
<feature type="domain" description="TonB C-terminal" evidence="11">
    <location>
        <begin position="298"/>
        <end position="391"/>
    </location>
</feature>
<dbReference type="InterPro" id="IPR051045">
    <property type="entry name" value="TonB-dependent_transducer"/>
</dbReference>
<keyword evidence="8" id="KW-1133">Transmembrane helix</keyword>
<dbReference type="PROSITE" id="PS52015">
    <property type="entry name" value="TONB_CTD"/>
    <property type="match status" value="1"/>
</dbReference>
<dbReference type="KEGG" id="hts:HMJ29_12665"/>
<proteinExistence type="inferred from homology"/>
<dbReference type="GO" id="GO:0055085">
    <property type="term" value="P:transmembrane transport"/>
    <property type="evidence" value="ECO:0007669"/>
    <property type="project" value="InterPro"/>
</dbReference>
<dbReference type="AlphaFoldDB" id="A0A6M6BHU3"/>
<dbReference type="Pfam" id="PF20329">
    <property type="entry name" value="DUF6624"/>
    <property type="match status" value="1"/>
</dbReference>
<protein>
    <submittedName>
        <fullName evidence="12">Energy transducer TonB</fullName>
    </submittedName>
</protein>
<feature type="chain" id="PRO_5026972572" evidence="10">
    <location>
        <begin position="25"/>
        <end position="391"/>
    </location>
</feature>
<dbReference type="Pfam" id="PF03544">
    <property type="entry name" value="TonB_C"/>
    <property type="match status" value="1"/>
</dbReference>
<evidence type="ECO:0000256" key="3">
    <source>
        <dbReference type="ARBA" id="ARBA00022448"/>
    </source>
</evidence>
<reference evidence="12 13" key="1">
    <citation type="submission" date="2020-05" db="EMBL/GenBank/DDBJ databases">
        <title>Complete genome sequence of Hymenobacter sp. TS19 in Coasted Sand Dune.</title>
        <authorList>
            <person name="Lee J.-H."/>
            <person name="Jung J.-H."/>
            <person name="Jeong S."/>
            <person name="Zhao L."/>
            <person name="Kim M.-K."/>
            <person name="Seo H.-S."/>
            <person name="Lim S."/>
        </authorList>
    </citation>
    <scope>NUCLEOTIDE SEQUENCE [LARGE SCALE GENOMIC DNA]</scope>
    <source>
        <strain evidence="12 13">TS19</strain>
    </source>
</reference>
<evidence type="ECO:0000256" key="2">
    <source>
        <dbReference type="ARBA" id="ARBA00006555"/>
    </source>
</evidence>
<keyword evidence="13" id="KW-1185">Reference proteome</keyword>
<evidence type="ECO:0000313" key="13">
    <source>
        <dbReference type="Proteomes" id="UP000501623"/>
    </source>
</evidence>
<keyword evidence="6" id="KW-0812">Transmembrane</keyword>
<dbReference type="NCBIfam" id="TIGR01352">
    <property type="entry name" value="tonB_Cterm"/>
    <property type="match status" value="1"/>
</dbReference>
<feature type="signal peptide" evidence="10">
    <location>
        <begin position="1"/>
        <end position="24"/>
    </location>
</feature>
<dbReference type="GO" id="GO:0098797">
    <property type="term" value="C:plasma membrane protein complex"/>
    <property type="evidence" value="ECO:0007669"/>
    <property type="project" value="TreeGrafter"/>
</dbReference>